<comment type="subunit">
    <text evidence="7">Homodimer.</text>
</comment>
<keyword evidence="11" id="KW-1185">Reference proteome</keyword>
<evidence type="ECO:0000313" key="10">
    <source>
        <dbReference type="EMBL" id="SDL62798.1"/>
    </source>
</evidence>
<dbReference type="InterPro" id="IPR008255">
    <property type="entry name" value="Pyr_nucl-diS_OxRdtase_2_AS"/>
</dbReference>
<comment type="catalytic activity">
    <reaction evidence="7">
        <text>[thioredoxin]-dithiol + NADP(+) = [thioredoxin]-disulfide + NADPH + H(+)</text>
        <dbReference type="Rhea" id="RHEA:20345"/>
        <dbReference type="Rhea" id="RHEA-COMP:10698"/>
        <dbReference type="Rhea" id="RHEA-COMP:10700"/>
        <dbReference type="ChEBI" id="CHEBI:15378"/>
        <dbReference type="ChEBI" id="CHEBI:29950"/>
        <dbReference type="ChEBI" id="CHEBI:50058"/>
        <dbReference type="ChEBI" id="CHEBI:57783"/>
        <dbReference type="ChEBI" id="CHEBI:58349"/>
        <dbReference type="EC" id="1.8.1.9"/>
    </reaction>
</comment>
<feature type="domain" description="FAD/NAD(P)-binding" evidence="9">
    <location>
        <begin position="4"/>
        <end position="291"/>
    </location>
</feature>
<keyword evidence="3 7" id="KW-0274">FAD</keyword>
<dbReference type="NCBIfam" id="TIGR01292">
    <property type="entry name" value="TRX_reduct"/>
    <property type="match status" value="1"/>
</dbReference>
<dbReference type="Pfam" id="PF07992">
    <property type="entry name" value="Pyr_redox_2"/>
    <property type="match status" value="1"/>
</dbReference>
<accession>A0A1G9LLN4</accession>
<gene>
    <name evidence="10" type="ORF">SAMN05660337_3435</name>
</gene>
<dbReference type="InterPro" id="IPR036188">
    <property type="entry name" value="FAD/NAD-bd_sf"/>
</dbReference>
<evidence type="ECO:0000256" key="6">
    <source>
        <dbReference type="ARBA" id="ARBA00023284"/>
    </source>
</evidence>
<evidence type="ECO:0000256" key="2">
    <source>
        <dbReference type="ARBA" id="ARBA00022630"/>
    </source>
</evidence>
<evidence type="ECO:0000256" key="1">
    <source>
        <dbReference type="ARBA" id="ARBA00009333"/>
    </source>
</evidence>
<evidence type="ECO:0000259" key="9">
    <source>
        <dbReference type="Pfam" id="PF07992"/>
    </source>
</evidence>
<evidence type="ECO:0000256" key="7">
    <source>
        <dbReference type="RuleBase" id="RU003880"/>
    </source>
</evidence>
<proteinExistence type="inferred from homology"/>
<evidence type="ECO:0000256" key="4">
    <source>
        <dbReference type="ARBA" id="ARBA00023002"/>
    </source>
</evidence>
<dbReference type="InterPro" id="IPR050097">
    <property type="entry name" value="Ferredoxin-NADP_redctase_2"/>
</dbReference>
<dbReference type="EC" id="1.8.1.9" evidence="7"/>
<dbReference type="PRINTS" id="PR00469">
    <property type="entry name" value="PNDRDTASEII"/>
</dbReference>
<name>A0A1G9LLN4_9BACT</name>
<dbReference type="Gene3D" id="3.50.50.60">
    <property type="entry name" value="FAD/NAD(P)-binding domain"/>
    <property type="match status" value="2"/>
</dbReference>
<dbReference type="Proteomes" id="UP000199053">
    <property type="component" value="Unassembled WGS sequence"/>
</dbReference>
<protein>
    <recommendedName>
        <fullName evidence="7">Thioredoxin reductase</fullName>
        <ecNumber evidence="7">1.8.1.9</ecNumber>
    </recommendedName>
</protein>
<dbReference type="GO" id="GO:0004791">
    <property type="term" value="F:thioredoxin-disulfide reductase (NADPH) activity"/>
    <property type="evidence" value="ECO:0007669"/>
    <property type="project" value="UniProtKB-UniRule"/>
</dbReference>
<reference evidence="11" key="1">
    <citation type="submission" date="2016-10" db="EMBL/GenBank/DDBJ databases">
        <authorList>
            <person name="Varghese N."/>
            <person name="Submissions S."/>
        </authorList>
    </citation>
    <scope>NUCLEOTIDE SEQUENCE [LARGE SCALE GENOMIC DNA]</scope>
    <source>
        <strain evidence="11">DSM 16995</strain>
    </source>
</reference>
<dbReference type="STRING" id="246191.SAMN05660337_3435"/>
<keyword evidence="5" id="KW-1015">Disulfide bond</keyword>
<evidence type="ECO:0000256" key="8">
    <source>
        <dbReference type="RuleBase" id="RU003881"/>
    </source>
</evidence>
<dbReference type="AlphaFoldDB" id="A0A1G9LLN4"/>
<dbReference type="PRINTS" id="PR00368">
    <property type="entry name" value="FADPNR"/>
</dbReference>
<evidence type="ECO:0000256" key="3">
    <source>
        <dbReference type="ARBA" id="ARBA00022827"/>
    </source>
</evidence>
<dbReference type="PANTHER" id="PTHR48105">
    <property type="entry name" value="THIOREDOXIN REDUCTASE 1-RELATED-RELATED"/>
    <property type="match status" value="1"/>
</dbReference>
<organism evidence="10 11">
    <name type="scientific">Maridesulfovibrio ferrireducens</name>
    <dbReference type="NCBI Taxonomy" id="246191"/>
    <lineage>
        <taxon>Bacteria</taxon>
        <taxon>Pseudomonadati</taxon>
        <taxon>Thermodesulfobacteriota</taxon>
        <taxon>Desulfovibrionia</taxon>
        <taxon>Desulfovibrionales</taxon>
        <taxon>Desulfovibrionaceae</taxon>
        <taxon>Maridesulfovibrio</taxon>
    </lineage>
</organism>
<dbReference type="SUPFAM" id="SSF51905">
    <property type="entry name" value="FAD/NAD(P)-binding domain"/>
    <property type="match status" value="1"/>
</dbReference>
<sequence length="307" mass="33419">MKSYDAIVIGGGPAGMAAALYLVRAGVKILVVEKLAPGGQMLLTEELENYPGFPGGIKGYELADYMAEHVQQYPFDKIYDEVREIIPGKDSHEIVVDGVHFKARAIIIATGVVFRKLKVPNEEKLLGRGVSYCALCDGNFYKNKVVAVVGGGNSALEESLYLARLVKKLYLIHRRDEFRGLKCYQDKCNADPTIVPVLNSVVSRIVGDNEVVGIEVKDAVTNEYSVLDVDGVFIFVGFNPLSTFFPVELQLDHSGFIKTTCEMETNIPGIYAAGDIRSKNCRQVVTAVGDGATAATAAFAYLEHNDA</sequence>
<comment type="similarity">
    <text evidence="1 7">Belongs to the class-II pyridine nucleotide-disulfide oxidoreductase family.</text>
</comment>
<dbReference type="PROSITE" id="PS00573">
    <property type="entry name" value="PYRIDINE_REDOX_2"/>
    <property type="match status" value="1"/>
</dbReference>
<keyword evidence="6 7" id="KW-0676">Redox-active center</keyword>
<evidence type="ECO:0000256" key="5">
    <source>
        <dbReference type="ARBA" id="ARBA00023157"/>
    </source>
</evidence>
<dbReference type="GO" id="GO:0019430">
    <property type="term" value="P:removal of superoxide radicals"/>
    <property type="evidence" value="ECO:0007669"/>
    <property type="project" value="UniProtKB-UniRule"/>
</dbReference>
<comment type="cofactor">
    <cofactor evidence="8">
        <name>FAD</name>
        <dbReference type="ChEBI" id="CHEBI:57692"/>
    </cofactor>
    <text evidence="8">Binds 1 FAD per subunit.</text>
</comment>
<dbReference type="EMBL" id="FNGA01000007">
    <property type="protein sequence ID" value="SDL62798.1"/>
    <property type="molecule type" value="Genomic_DNA"/>
</dbReference>
<dbReference type="RefSeq" id="WP_092163352.1">
    <property type="nucleotide sequence ID" value="NZ_FNGA01000007.1"/>
</dbReference>
<keyword evidence="8" id="KW-0521">NADP</keyword>
<keyword evidence="2 7" id="KW-0285">Flavoprotein</keyword>
<dbReference type="OrthoDB" id="9806179at2"/>
<keyword evidence="4 7" id="KW-0560">Oxidoreductase</keyword>
<dbReference type="InterPro" id="IPR023753">
    <property type="entry name" value="FAD/NAD-binding_dom"/>
</dbReference>
<evidence type="ECO:0000313" key="11">
    <source>
        <dbReference type="Proteomes" id="UP000199053"/>
    </source>
</evidence>
<dbReference type="GO" id="GO:0005737">
    <property type="term" value="C:cytoplasm"/>
    <property type="evidence" value="ECO:0007669"/>
    <property type="project" value="InterPro"/>
</dbReference>
<dbReference type="InterPro" id="IPR005982">
    <property type="entry name" value="Thioredox_Rdtase"/>
</dbReference>